<protein>
    <submittedName>
        <fullName evidence="2">TIR-like domain protein</fullName>
    </submittedName>
</protein>
<evidence type="ECO:0000313" key="3">
    <source>
        <dbReference type="EMBL" id="EKC63781.1"/>
    </source>
</evidence>
<proteinExistence type="predicted"/>
<dbReference type="Pfam" id="PF08937">
    <property type="entry name" value="ThsB_TIR"/>
    <property type="match status" value="1"/>
</dbReference>
<dbReference type="Gene3D" id="3.40.50.11200">
    <property type="match status" value="1"/>
</dbReference>
<comment type="caution">
    <text evidence="2">The sequence shown here is derived from an EMBL/GenBank/DDBJ whole genome shotgun (WGS) entry which is preliminary data.</text>
</comment>
<evidence type="ECO:0000313" key="2">
    <source>
        <dbReference type="EMBL" id="EKC43875.1"/>
    </source>
</evidence>
<dbReference type="InterPro" id="IPR015032">
    <property type="entry name" value="ThsB__TIR-like_domain"/>
</dbReference>
<reference evidence="2" key="1">
    <citation type="journal article" date="2013" name="Environ. Microbiol.">
        <title>Microbiota from the distal guts of lean and obese adolescents exhibit partial functional redundancy besides clear differences in community structure.</title>
        <authorList>
            <person name="Ferrer M."/>
            <person name="Ruiz A."/>
            <person name="Lanza F."/>
            <person name="Haange S.B."/>
            <person name="Oberbach A."/>
            <person name="Till H."/>
            <person name="Bargiela R."/>
            <person name="Campoy C."/>
            <person name="Segura M.T."/>
            <person name="Richter M."/>
            <person name="von Bergen M."/>
            <person name="Seifert J."/>
            <person name="Suarez A."/>
        </authorList>
    </citation>
    <scope>NUCLEOTIDE SEQUENCE</scope>
</reference>
<dbReference type="EMBL" id="AJWY01007514">
    <property type="protein sequence ID" value="EKC63781.1"/>
    <property type="molecule type" value="Genomic_DNA"/>
</dbReference>
<organism evidence="2">
    <name type="scientific">human gut metagenome</name>
    <dbReference type="NCBI Taxonomy" id="408170"/>
    <lineage>
        <taxon>unclassified sequences</taxon>
        <taxon>metagenomes</taxon>
        <taxon>organismal metagenomes</taxon>
    </lineage>
</organism>
<evidence type="ECO:0000259" key="1">
    <source>
        <dbReference type="Pfam" id="PF08937"/>
    </source>
</evidence>
<feature type="domain" description="Thoeris protein ThsB TIR-like" evidence="1">
    <location>
        <begin position="14"/>
        <end position="79"/>
    </location>
</feature>
<gene>
    <name evidence="3" type="ORF">LEA_11170</name>
    <name evidence="2" type="ORF">OBE_17773</name>
</gene>
<accession>K1RQS4</accession>
<dbReference type="AlphaFoldDB" id="K1RQS4"/>
<sequence>MNYRTKTYIAADWDHDEDAVKELYKWNNSSRYGLTFSDAHELKQARDSSLNCSIKKSLAERLDASKTFILIVGDHTKELKAGGCQYCGSYNSYWGTCGRGHTVDTRSYIDFECEKAIRDGLKIIVLYKSTFVNRDKCPEMIKWKGIHVPMEKWIGNNLYWDYDSVKNAIEQ</sequence>
<dbReference type="EMBL" id="AJWZ01011862">
    <property type="protein sequence ID" value="EKC43875.1"/>
    <property type="molecule type" value="Genomic_DNA"/>
</dbReference>
<name>K1RQS4_9ZZZZ</name>